<evidence type="ECO:0000313" key="1">
    <source>
        <dbReference type="EMBL" id="MBT0652594.1"/>
    </source>
</evidence>
<gene>
    <name evidence="1" type="ORF">KI810_05970</name>
</gene>
<keyword evidence="2" id="KW-1185">Reference proteome</keyword>
<organism evidence="1 2">
    <name type="scientific">Geomobilimonas luticola</name>
    <dbReference type="NCBI Taxonomy" id="1114878"/>
    <lineage>
        <taxon>Bacteria</taxon>
        <taxon>Pseudomonadati</taxon>
        <taxon>Thermodesulfobacteriota</taxon>
        <taxon>Desulfuromonadia</taxon>
        <taxon>Geobacterales</taxon>
        <taxon>Geobacteraceae</taxon>
        <taxon>Geomobilimonas</taxon>
    </lineage>
</organism>
<dbReference type="RefSeq" id="WP_214174526.1">
    <property type="nucleotide sequence ID" value="NZ_JAHCVK010000001.1"/>
</dbReference>
<protein>
    <submittedName>
        <fullName evidence="1">Uncharacterized protein</fullName>
    </submittedName>
</protein>
<evidence type="ECO:0000313" key="2">
    <source>
        <dbReference type="Proteomes" id="UP000756860"/>
    </source>
</evidence>
<dbReference type="InterPro" id="IPR025701">
    <property type="entry name" value="UBQ-conjugat_E2_E"/>
</dbReference>
<dbReference type="Proteomes" id="UP000756860">
    <property type="component" value="Unassembled WGS sequence"/>
</dbReference>
<accession>A0ABS5SB50</accession>
<comment type="caution">
    <text evidence="1">The sequence shown here is derived from an EMBL/GenBank/DDBJ whole genome shotgun (WGS) entry which is preliminary data.</text>
</comment>
<sequence length="138" mass="15923">MPLLFDEDYLILQESGLEYEEDEAQRFLLIKNFPLTNGLYVHSGVTLEKVEVLWIVPSDYNTSGGDMFWVHPALSRADGKEIPSVFGFGGGDARNFKGKEYCRWSRHWNSASWKPKSDNIQKVLDRIEWALKNPDAKR</sequence>
<dbReference type="Pfam" id="PF14462">
    <property type="entry name" value="Prok-E2_E"/>
    <property type="match status" value="1"/>
</dbReference>
<dbReference type="EMBL" id="JAHCVK010000001">
    <property type="protein sequence ID" value="MBT0652594.1"/>
    <property type="molecule type" value="Genomic_DNA"/>
</dbReference>
<proteinExistence type="predicted"/>
<reference evidence="1 2" key="1">
    <citation type="submission" date="2021-05" db="EMBL/GenBank/DDBJ databases">
        <title>The draft genome of Geobacter luticola JCM 17780.</title>
        <authorList>
            <person name="Xu Z."/>
            <person name="Masuda Y."/>
            <person name="Itoh H."/>
            <person name="Senoo K."/>
        </authorList>
    </citation>
    <scope>NUCLEOTIDE SEQUENCE [LARGE SCALE GENOMIC DNA]</scope>
    <source>
        <strain evidence="1 2">JCM 17780</strain>
    </source>
</reference>
<name>A0ABS5SB50_9BACT</name>